<dbReference type="OMA" id="DPCEKVW"/>
<feature type="signal peptide" evidence="1">
    <location>
        <begin position="1"/>
        <end position="21"/>
    </location>
</feature>
<feature type="chain" id="PRO_5041998185" evidence="1">
    <location>
        <begin position="22"/>
        <end position="113"/>
    </location>
</feature>
<dbReference type="RefSeq" id="WP_011704195.1">
    <property type="nucleotide sequence ID" value="NZ_AP022206.1"/>
</dbReference>
<evidence type="ECO:0000256" key="1">
    <source>
        <dbReference type="SAM" id="SignalP"/>
    </source>
</evidence>
<reference evidence="3 4" key="2">
    <citation type="journal article" date="2018" name="PLoS ONE">
        <title>Phenotypic characterization and whole genome analysis of extended-spectrum beta-lactamase-producing bacteria isolated from dogs in Germany.</title>
        <authorList>
            <person name="Boehmer T."/>
            <person name="Vogler A.J."/>
            <person name="Thomas A."/>
            <person name="Sauer S."/>
            <person name="Hergenroether M."/>
            <person name="Straubinger R.K."/>
            <person name="Birdsell D."/>
            <person name="Keim P."/>
            <person name="Sahl J.W."/>
            <person name="Williamson C.H."/>
            <person name="Riehm J.M."/>
        </authorList>
    </citation>
    <scope>NUCLEOTIDE SEQUENCE [LARGE SCALE GENOMIC DNA]</scope>
    <source>
        <strain evidence="3 4">AFG_SD03_1510_Ahy_093</strain>
    </source>
</reference>
<reference evidence="2" key="5">
    <citation type="submission" date="2020-01" db="EMBL/GenBank/DDBJ databases">
        <authorList>
            <consortium name="NCBI Pathogen Detection Project"/>
        </authorList>
    </citation>
    <scope>NUCLEOTIDE SEQUENCE</scope>
    <source>
        <strain evidence="2">OLC2673_Aeromonas</strain>
    </source>
</reference>
<reference evidence="3" key="4">
    <citation type="submission" date="2018-02" db="EMBL/GenBank/DDBJ databases">
        <authorList>
            <person name="Williamson C."/>
        </authorList>
    </citation>
    <scope>NUCLEOTIDE SEQUENCE</scope>
    <source>
        <strain evidence="3">AFG_SD03_1510_Ahy_093</strain>
    </source>
</reference>
<proteinExistence type="predicted"/>
<evidence type="ECO:0000313" key="5">
    <source>
        <dbReference type="Proteomes" id="UP000859505"/>
    </source>
</evidence>
<dbReference type="GeneID" id="4486807"/>
<accession>A0AAD3UD82</accession>
<reference evidence="4" key="3">
    <citation type="submission" date="2018-02" db="EMBL/GenBank/DDBJ databases">
        <title>Phenotypic characterization and whole genome analysis of multidrug-resistant, extended-spectrum beta-lactamase-producing bacteria isolated from dogs in Germany.</title>
        <authorList>
            <person name="Williamson C."/>
        </authorList>
    </citation>
    <scope>NUCLEOTIDE SEQUENCE [LARGE SCALE GENOMIC DNA]</scope>
    <source>
        <strain evidence="4">AFG_SD03_1510_Ahy_093</strain>
    </source>
</reference>
<evidence type="ECO:0000313" key="4">
    <source>
        <dbReference type="Proteomes" id="UP000253075"/>
    </source>
</evidence>
<dbReference type="Pfam" id="PF10973">
    <property type="entry name" value="DUF2799"/>
    <property type="match status" value="1"/>
</dbReference>
<dbReference type="PROSITE" id="PS51257">
    <property type="entry name" value="PROKAR_LIPOPROTEIN"/>
    <property type="match status" value="1"/>
</dbReference>
<name>A0AAD3UD82_AERHY</name>
<organism evidence="2 5">
    <name type="scientific">Aeromonas hydrophila</name>
    <dbReference type="NCBI Taxonomy" id="644"/>
    <lineage>
        <taxon>Bacteria</taxon>
        <taxon>Pseudomonadati</taxon>
        <taxon>Pseudomonadota</taxon>
        <taxon>Gammaproteobacteria</taxon>
        <taxon>Aeromonadales</taxon>
        <taxon>Aeromonadaceae</taxon>
        <taxon>Aeromonas</taxon>
    </lineage>
</organism>
<evidence type="ECO:0000313" key="3">
    <source>
        <dbReference type="EMBL" id="RCF43636.1"/>
    </source>
</evidence>
<gene>
    <name evidence="3" type="ORF">C6C11_21410</name>
    <name evidence="2" type="ORF">JAJ28_003714</name>
</gene>
<dbReference type="EMBL" id="DACTUL010000037">
    <property type="protein sequence ID" value="HAT6345926.1"/>
    <property type="molecule type" value="Genomic_DNA"/>
</dbReference>
<evidence type="ECO:0000313" key="2">
    <source>
        <dbReference type="EMBL" id="HAT6345926.1"/>
    </source>
</evidence>
<comment type="caution">
    <text evidence="2">The sequence shown here is derived from an EMBL/GenBank/DDBJ whole genome shotgun (WGS) entry which is preliminary data.</text>
</comment>
<protein>
    <submittedName>
        <fullName evidence="2">DUF2799 domain-containing protein</fullName>
    </submittedName>
</protein>
<reference evidence="2" key="1">
    <citation type="journal article" date="2018" name="Genome Biol.">
        <title>SKESA: strategic k-mer extension for scrupulous assemblies.</title>
        <authorList>
            <person name="Souvorov A."/>
            <person name="Agarwala R."/>
            <person name="Lipman D.J."/>
        </authorList>
    </citation>
    <scope>NUCLEOTIDE SEQUENCE</scope>
    <source>
        <strain evidence="2">OLC2673_Aeromonas</strain>
    </source>
</reference>
<dbReference type="Proteomes" id="UP000253075">
    <property type="component" value="Unassembled WGS sequence"/>
</dbReference>
<keyword evidence="1" id="KW-0732">Signal</keyword>
<dbReference type="InterPro" id="IPR021242">
    <property type="entry name" value="DUF2799"/>
</dbReference>
<dbReference type="Proteomes" id="UP000859505">
    <property type="component" value="Unassembled WGS sequence"/>
</dbReference>
<sequence>MIMRLSVIVFAVLLGGCASHSDDPCEKVWSEVGEADGKLGFTAERVEFHQAQCGEKVDAELWKQGHQKGLAWYCRPEHLYLAGRSGGEYRGVCPNDVQARRLFEQGRQGWTDQ</sequence>
<dbReference type="EMBL" id="PUTQ01000041">
    <property type="protein sequence ID" value="RCF43636.1"/>
    <property type="molecule type" value="Genomic_DNA"/>
</dbReference>
<dbReference type="AlphaFoldDB" id="A0AAD3UD82"/>